<dbReference type="InterPro" id="IPR017441">
    <property type="entry name" value="Protein_kinase_ATP_BS"/>
</dbReference>
<keyword evidence="5 6" id="KW-0067">ATP-binding</keyword>
<keyword evidence="4" id="KW-0418">Kinase</keyword>
<dbReference type="PROSITE" id="PS50011">
    <property type="entry name" value="PROTEIN_KINASE_DOM"/>
    <property type="match status" value="1"/>
</dbReference>
<evidence type="ECO:0000256" key="3">
    <source>
        <dbReference type="ARBA" id="ARBA00022741"/>
    </source>
</evidence>
<dbReference type="SUPFAM" id="SSF56112">
    <property type="entry name" value="Protein kinase-like (PK-like)"/>
    <property type="match status" value="1"/>
</dbReference>
<accession>A0ABN8LT37</accession>
<dbReference type="InterPro" id="IPR008271">
    <property type="entry name" value="Ser/Thr_kinase_AS"/>
</dbReference>
<dbReference type="Gene3D" id="1.10.510.10">
    <property type="entry name" value="Transferase(Phosphotransferase) domain 1"/>
    <property type="match status" value="1"/>
</dbReference>
<name>A0ABN8LT37_9CNID</name>
<proteinExistence type="inferred from homology"/>
<keyword evidence="2" id="KW-0808">Transferase</keyword>
<dbReference type="InterPro" id="IPR011009">
    <property type="entry name" value="Kinase-like_dom_sf"/>
</dbReference>
<sequence>MDRLIEHLNTIFEDPAYNNVRDEIFASASEKDLELEPRPPVTMKSSRLEDAFEIHEEVGRGKFGVVKRVTERSSKKMYAAKYIRLGSSGSGSSREDIMREIHIMNELHHKRLVGLVDAFDMSRQIVMIMEFISGGELFQRVADADCLTEKEASFYMYQLLQGLQYMHSKNIVHLDLKPENIVCVSKDSWDIKVIDFGLAQELVPGVRMTALKGTPEFMAPEAVNFEPISLATDMW</sequence>
<evidence type="ECO:0000313" key="10">
    <source>
        <dbReference type="Proteomes" id="UP001159427"/>
    </source>
</evidence>
<comment type="similarity">
    <text evidence="7">Belongs to the protein kinase superfamily.</text>
</comment>
<evidence type="ECO:0000256" key="5">
    <source>
        <dbReference type="ARBA" id="ARBA00022840"/>
    </source>
</evidence>
<evidence type="ECO:0000256" key="4">
    <source>
        <dbReference type="ARBA" id="ARBA00022777"/>
    </source>
</evidence>
<keyword evidence="10" id="KW-1185">Reference proteome</keyword>
<dbReference type="InterPro" id="IPR000719">
    <property type="entry name" value="Prot_kinase_dom"/>
</dbReference>
<dbReference type="PANTHER" id="PTHR24342:SF20">
    <property type="entry name" value="MYOSIN LIGHT CHAIN KINASE, SMOOTH MUSCLE"/>
    <property type="match status" value="1"/>
</dbReference>
<dbReference type="Proteomes" id="UP001159427">
    <property type="component" value="Unassembled WGS sequence"/>
</dbReference>
<evidence type="ECO:0000256" key="6">
    <source>
        <dbReference type="PROSITE-ProRule" id="PRU10141"/>
    </source>
</evidence>
<organism evidence="9 10">
    <name type="scientific">Porites evermanni</name>
    <dbReference type="NCBI Taxonomy" id="104178"/>
    <lineage>
        <taxon>Eukaryota</taxon>
        <taxon>Metazoa</taxon>
        <taxon>Cnidaria</taxon>
        <taxon>Anthozoa</taxon>
        <taxon>Hexacorallia</taxon>
        <taxon>Scleractinia</taxon>
        <taxon>Fungiina</taxon>
        <taxon>Poritidae</taxon>
        <taxon>Porites</taxon>
    </lineage>
</organism>
<feature type="binding site" evidence="6">
    <location>
        <position position="81"/>
    </location>
    <ligand>
        <name>ATP</name>
        <dbReference type="ChEBI" id="CHEBI:30616"/>
    </ligand>
</feature>
<keyword evidence="1 7" id="KW-0723">Serine/threonine-protein kinase</keyword>
<keyword evidence="3 6" id="KW-0547">Nucleotide-binding</keyword>
<dbReference type="Gene3D" id="3.30.200.20">
    <property type="entry name" value="Phosphorylase Kinase, domain 1"/>
    <property type="match status" value="1"/>
</dbReference>
<dbReference type="Pfam" id="PF00069">
    <property type="entry name" value="Pkinase"/>
    <property type="match status" value="1"/>
</dbReference>
<evidence type="ECO:0000256" key="2">
    <source>
        <dbReference type="ARBA" id="ARBA00022679"/>
    </source>
</evidence>
<evidence type="ECO:0000256" key="7">
    <source>
        <dbReference type="RuleBase" id="RU000304"/>
    </source>
</evidence>
<evidence type="ECO:0000259" key="8">
    <source>
        <dbReference type="PROSITE" id="PS50011"/>
    </source>
</evidence>
<evidence type="ECO:0000313" key="9">
    <source>
        <dbReference type="EMBL" id="CAH3018966.1"/>
    </source>
</evidence>
<dbReference type="PROSITE" id="PS00108">
    <property type="entry name" value="PROTEIN_KINASE_ST"/>
    <property type="match status" value="1"/>
</dbReference>
<protein>
    <recommendedName>
        <fullName evidence="8">Protein kinase domain-containing protein</fullName>
    </recommendedName>
</protein>
<dbReference type="EMBL" id="CALNXI010000102">
    <property type="protein sequence ID" value="CAH3018966.1"/>
    <property type="molecule type" value="Genomic_DNA"/>
</dbReference>
<dbReference type="PANTHER" id="PTHR24342">
    <property type="entry name" value="SERINE/THREONINE-PROTEIN KINASE 17"/>
    <property type="match status" value="1"/>
</dbReference>
<feature type="domain" description="Protein kinase" evidence="8">
    <location>
        <begin position="52"/>
        <end position="235"/>
    </location>
</feature>
<reference evidence="9 10" key="1">
    <citation type="submission" date="2022-05" db="EMBL/GenBank/DDBJ databases">
        <authorList>
            <consortium name="Genoscope - CEA"/>
            <person name="William W."/>
        </authorList>
    </citation>
    <scope>NUCLEOTIDE SEQUENCE [LARGE SCALE GENOMIC DNA]</scope>
</reference>
<comment type="caution">
    <text evidence="9">The sequence shown here is derived from an EMBL/GenBank/DDBJ whole genome shotgun (WGS) entry which is preliminary data.</text>
</comment>
<dbReference type="PROSITE" id="PS00107">
    <property type="entry name" value="PROTEIN_KINASE_ATP"/>
    <property type="match status" value="1"/>
</dbReference>
<dbReference type="SMART" id="SM00220">
    <property type="entry name" value="S_TKc"/>
    <property type="match status" value="1"/>
</dbReference>
<gene>
    <name evidence="9" type="ORF">PEVE_00000517</name>
</gene>
<evidence type="ECO:0000256" key="1">
    <source>
        <dbReference type="ARBA" id="ARBA00022527"/>
    </source>
</evidence>